<name>A0A0J6Y2H7_COCIT</name>
<sequence>MYFCRRDAVEREAVILLANLGTILNCAATKSSLRWIQPLVRYLAGRDAGAWLAGQNADTDHSQVFGLGGLVSLAPHPVADPLEGWTFPFSGGKAWLGASPSPPFPGGSPYTRAHHVPRSPTEPYKKFSEEAPSVQRASYSTINAYPPLRSFSARRQADRREWTQEMLSQNFKNAMRMFQTVRRLVTFEPGSCVGPTESSAAQKAILALKKVVEV</sequence>
<protein>
    <submittedName>
        <fullName evidence="1">Uncharacterized protein</fullName>
    </submittedName>
</protein>
<proteinExistence type="predicted"/>
<accession>A0A0J6Y2H7</accession>
<dbReference type="EMBL" id="DS028093">
    <property type="protein sequence ID" value="KMP01915.1"/>
    <property type="molecule type" value="Genomic_DNA"/>
</dbReference>
<organism evidence="1 2">
    <name type="scientific">Coccidioides immitis RMSCC 2394</name>
    <dbReference type="NCBI Taxonomy" id="404692"/>
    <lineage>
        <taxon>Eukaryota</taxon>
        <taxon>Fungi</taxon>
        <taxon>Dikarya</taxon>
        <taxon>Ascomycota</taxon>
        <taxon>Pezizomycotina</taxon>
        <taxon>Eurotiomycetes</taxon>
        <taxon>Eurotiomycetidae</taxon>
        <taxon>Onygenales</taxon>
        <taxon>Onygenaceae</taxon>
        <taxon>Coccidioides</taxon>
    </lineage>
</organism>
<dbReference type="AlphaFoldDB" id="A0A0J6Y2H7"/>
<reference evidence="2" key="1">
    <citation type="journal article" date="2010" name="Genome Res.">
        <title>Population genomic sequencing of Coccidioides fungi reveals recent hybridization and transposon control.</title>
        <authorList>
            <person name="Neafsey D.E."/>
            <person name="Barker B.M."/>
            <person name="Sharpton T.J."/>
            <person name="Stajich J.E."/>
            <person name="Park D.J."/>
            <person name="Whiston E."/>
            <person name="Hung C.-Y."/>
            <person name="McMahan C."/>
            <person name="White J."/>
            <person name="Sykes S."/>
            <person name="Heiman D."/>
            <person name="Young S."/>
            <person name="Zeng Q."/>
            <person name="Abouelleil A."/>
            <person name="Aftuck L."/>
            <person name="Bessette D."/>
            <person name="Brown A."/>
            <person name="FitzGerald M."/>
            <person name="Lui A."/>
            <person name="Macdonald J.P."/>
            <person name="Priest M."/>
            <person name="Orbach M.J."/>
            <person name="Galgiani J.N."/>
            <person name="Kirkland T.N."/>
            <person name="Cole G.T."/>
            <person name="Birren B.W."/>
            <person name="Henn M.R."/>
            <person name="Taylor J.W."/>
            <person name="Rounsley S.D."/>
        </authorList>
    </citation>
    <scope>NUCLEOTIDE SEQUENCE [LARGE SCALE GENOMIC DNA]</scope>
    <source>
        <strain evidence="2">RMSCC 2394</strain>
    </source>
</reference>
<gene>
    <name evidence="1" type="ORF">CIRG_02054</name>
</gene>
<dbReference type="Proteomes" id="UP000054565">
    <property type="component" value="Unassembled WGS sequence"/>
</dbReference>
<evidence type="ECO:0000313" key="2">
    <source>
        <dbReference type="Proteomes" id="UP000054565"/>
    </source>
</evidence>
<evidence type="ECO:0000313" key="1">
    <source>
        <dbReference type="EMBL" id="KMP01915.1"/>
    </source>
</evidence>